<evidence type="ECO:0000313" key="2">
    <source>
        <dbReference type="EMBL" id="RMI42440.1"/>
    </source>
</evidence>
<dbReference type="InterPro" id="IPR036188">
    <property type="entry name" value="FAD/NAD-bd_sf"/>
</dbReference>
<dbReference type="PANTHER" id="PTHR43539:SF78">
    <property type="entry name" value="FLAVIN-CONTAINING MONOOXYGENASE"/>
    <property type="match status" value="1"/>
</dbReference>
<dbReference type="OrthoDB" id="4328825at2"/>
<dbReference type="AlphaFoldDB" id="A0A3M2M009"/>
<dbReference type="GO" id="GO:0050660">
    <property type="term" value="F:flavin adenine dinucleotide binding"/>
    <property type="evidence" value="ECO:0007669"/>
    <property type="project" value="TreeGrafter"/>
</dbReference>
<sequence length="361" mass="38529">MASDALDVVVVGGGQAGLAAGYYLRRTGLEFVILDAQDEPGGAWRHAWPSLRLFSPAQHSSLPGRPMPATTDGYPDAGHVVDYLAAYEKRYELPVRRPVTVTAVRRDGDLLTVHAAGESWRARRVISATGTWWRPYLPYYPGRAEFSGRQLHTTGYQGPEPFAGQHVVIVGGGNSAAQILADLSATGDVDTTWVTPRPPRLLPDDIDGRALFDIATRRRAALLQGGADDGGVAGLGDIVAVPSVRAARDRGDLRARPMFARLTPTGVAWPDGTTLDCDAVIWCTGFRPALSHLAPLRLRTTGGPIPMTGTHATAEPRLHLIGYGDWTAPASATLIGAGMNARTAVDDIARALGGRPVIRNR</sequence>
<dbReference type="PRINTS" id="PR00368">
    <property type="entry name" value="FADPNR"/>
</dbReference>
<dbReference type="Gene3D" id="3.50.50.60">
    <property type="entry name" value="FAD/NAD(P)-binding domain"/>
    <property type="match status" value="1"/>
</dbReference>
<dbReference type="Proteomes" id="UP000282674">
    <property type="component" value="Unassembled WGS sequence"/>
</dbReference>
<reference evidence="2 3" key="1">
    <citation type="submission" date="2018-10" db="EMBL/GenBank/DDBJ databases">
        <title>Isolation from soil.</title>
        <authorList>
            <person name="Hu J."/>
        </authorList>
    </citation>
    <scope>NUCLEOTIDE SEQUENCE [LARGE SCALE GENOMIC DNA]</scope>
    <source>
        <strain evidence="2 3">NEAU-Ht49</strain>
    </source>
</reference>
<dbReference type="GO" id="GO:0004497">
    <property type="term" value="F:monooxygenase activity"/>
    <property type="evidence" value="ECO:0007669"/>
    <property type="project" value="TreeGrafter"/>
</dbReference>
<organism evidence="2 3">
    <name type="scientific">Actinomadura harenae</name>
    <dbReference type="NCBI Taxonomy" id="2483351"/>
    <lineage>
        <taxon>Bacteria</taxon>
        <taxon>Bacillati</taxon>
        <taxon>Actinomycetota</taxon>
        <taxon>Actinomycetes</taxon>
        <taxon>Streptosporangiales</taxon>
        <taxon>Thermomonosporaceae</taxon>
        <taxon>Actinomadura</taxon>
    </lineage>
</organism>
<dbReference type="NCBIfam" id="NF040505">
    <property type="entry name" value="ArsO_flavin_mono"/>
    <property type="match status" value="1"/>
</dbReference>
<dbReference type="Pfam" id="PF13738">
    <property type="entry name" value="Pyr_redox_3"/>
    <property type="match status" value="1"/>
</dbReference>
<accession>A0A3M2M009</accession>
<gene>
    <name evidence="2" type="ORF">EBO15_19590</name>
</gene>
<name>A0A3M2M009_9ACTN</name>
<dbReference type="RefSeq" id="WP_122195862.1">
    <property type="nucleotide sequence ID" value="NZ_JBHSKC010000019.1"/>
</dbReference>
<dbReference type="PANTHER" id="PTHR43539">
    <property type="entry name" value="FLAVIN-BINDING MONOOXYGENASE-LIKE PROTEIN (AFU_ORTHOLOGUE AFUA_4G09220)"/>
    <property type="match status" value="1"/>
</dbReference>
<keyword evidence="3" id="KW-1185">Reference proteome</keyword>
<dbReference type="SUPFAM" id="SSF51905">
    <property type="entry name" value="FAD/NAD(P)-binding domain"/>
    <property type="match status" value="2"/>
</dbReference>
<protein>
    <submittedName>
        <fullName evidence="2">NAD(P)/FAD-dependent oxidoreductase</fullName>
    </submittedName>
</protein>
<keyword evidence="1" id="KW-0560">Oxidoreductase</keyword>
<evidence type="ECO:0000256" key="1">
    <source>
        <dbReference type="ARBA" id="ARBA00023002"/>
    </source>
</evidence>
<dbReference type="PRINTS" id="PR00469">
    <property type="entry name" value="PNDRDTASEII"/>
</dbReference>
<dbReference type="InterPro" id="IPR050982">
    <property type="entry name" value="Auxin_biosynth/cation_transpt"/>
</dbReference>
<comment type="caution">
    <text evidence="2">The sequence shown here is derived from an EMBL/GenBank/DDBJ whole genome shotgun (WGS) entry which is preliminary data.</text>
</comment>
<dbReference type="EMBL" id="RFFG01000033">
    <property type="protein sequence ID" value="RMI42440.1"/>
    <property type="molecule type" value="Genomic_DNA"/>
</dbReference>
<evidence type="ECO:0000313" key="3">
    <source>
        <dbReference type="Proteomes" id="UP000282674"/>
    </source>
</evidence>
<proteinExistence type="predicted"/>